<feature type="compositionally biased region" description="Polar residues" evidence="7">
    <location>
        <begin position="146"/>
        <end position="170"/>
    </location>
</feature>
<dbReference type="GeneID" id="7441805"/>
<dbReference type="InterPro" id="IPR001451">
    <property type="entry name" value="Hexapep"/>
</dbReference>
<dbReference type="Pfam" id="PF06426">
    <property type="entry name" value="SATase_N"/>
    <property type="match status" value="1"/>
</dbReference>
<dbReference type="Gene3D" id="1.10.3130.10">
    <property type="entry name" value="serine acetyltransferase, domain 1"/>
    <property type="match status" value="1"/>
</dbReference>
<protein>
    <recommendedName>
        <fullName evidence="3">serine O-acetyltransferase</fullName>
        <ecNumber evidence="3">2.3.1.30</ecNumber>
    </recommendedName>
</protein>
<dbReference type="InterPro" id="IPR011004">
    <property type="entry name" value="Trimer_LpxA-like_sf"/>
</dbReference>
<dbReference type="FunFam" id="2.160.10.10:FF:000002">
    <property type="entry name" value="Serine acetyltransferase"/>
    <property type="match status" value="1"/>
</dbReference>
<dbReference type="NCBIfam" id="NF041874">
    <property type="entry name" value="EPS_EpsC"/>
    <property type="match status" value="1"/>
</dbReference>
<dbReference type="GO" id="GO:0006535">
    <property type="term" value="P:cysteine biosynthetic process from serine"/>
    <property type="evidence" value="ECO:0007669"/>
    <property type="project" value="InterPro"/>
</dbReference>
<keyword evidence="5" id="KW-0808">Transferase</keyword>
<dbReference type="SUPFAM" id="SSF51161">
    <property type="entry name" value="Trimeric LpxA-like enzymes"/>
    <property type="match status" value="1"/>
</dbReference>
<evidence type="ECO:0000256" key="3">
    <source>
        <dbReference type="ARBA" id="ARBA00013266"/>
    </source>
</evidence>
<dbReference type="InterPro" id="IPR053376">
    <property type="entry name" value="Serine_acetyltransferase"/>
</dbReference>
<evidence type="ECO:0000259" key="8">
    <source>
        <dbReference type="SMART" id="SM00971"/>
    </source>
</evidence>
<dbReference type="Pfam" id="PF00132">
    <property type="entry name" value="Hexapep"/>
    <property type="match status" value="1"/>
</dbReference>
<dbReference type="InParanoid" id="B8CCN4"/>
<evidence type="ECO:0000313" key="10">
    <source>
        <dbReference type="Proteomes" id="UP000001449"/>
    </source>
</evidence>
<name>B8CCN4_THAPS</name>
<dbReference type="PaxDb" id="35128-Thaps37497"/>
<dbReference type="GO" id="GO:0009001">
    <property type="term" value="F:serine O-acetyltransferase activity"/>
    <property type="evidence" value="ECO:0000318"/>
    <property type="project" value="GO_Central"/>
</dbReference>
<reference evidence="9 10" key="1">
    <citation type="journal article" date="2004" name="Science">
        <title>The genome of the diatom Thalassiosira pseudonana: ecology, evolution, and metabolism.</title>
        <authorList>
            <person name="Armbrust E.V."/>
            <person name="Berges J.A."/>
            <person name="Bowler C."/>
            <person name="Green B.R."/>
            <person name="Martinez D."/>
            <person name="Putnam N.H."/>
            <person name="Zhou S."/>
            <person name="Allen A.E."/>
            <person name="Apt K.E."/>
            <person name="Bechner M."/>
            <person name="Brzezinski M.A."/>
            <person name="Chaal B.K."/>
            <person name="Chiovitti A."/>
            <person name="Davis A.K."/>
            <person name="Demarest M.S."/>
            <person name="Detter J.C."/>
            <person name="Glavina T."/>
            <person name="Goodstein D."/>
            <person name="Hadi M.Z."/>
            <person name="Hellsten U."/>
            <person name="Hildebrand M."/>
            <person name="Jenkins B.D."/>
            <person name="Jurka J."/>
            <person name="Kapitonov V.V."/>
            <person name="Kroger N."/>
            <person name="Lau W.W."/>
            <person name="Lane T.W."/>
            <person name="Larimer F.W."/>
            <person name="Lippmeier J.C."/>
            <person name="Lucas S."/>
            <person name="Medina M."/>
            <person name="Montsant A."/>
            <person name="Obornik M."/>
            <person name="Parker M.S."/>
            <person name="Palenik B."/>
            <person name="Pazour G.J."/>
            <person name="Richardson P.M."/>
            <person name="Rynearson T.A."/>
            <person name="Saito M.A."/>
            <person name="Schwartz D.C."/>
            <person name="Thamatrakoln K."/>
            <person name="Valentin K."/>
            <person name="Vardi A."/>
            <person name="Wilkerson F.P."/>
            <person name="Rokhsar D.S."/>
        </authorList>
    </citation>
    <scope>NUCLEOTIDE SEQUENCE [LARGE SCALE GENOMIC DNA]</scope>
    <source>
        <strain evidence="9 10">CCMP1335</strain>
    </source>
</reference>
<keyword evidence="10" id="KW-1185">Reference proteome</keyword>
<reference evidence="9 10" key="2">
    <citation type="journal article" date="2008" name="Nature">
        <title>The Phaeodactylum genome reveals the evolutionary history of diatom genomes.</title>
        <authorList>
            <person name="Bowler C."/>
            <person name="Allen A.E."/>
            <person name="Badger J.H."/>
            <person name="Grimwood J."/>
            <person name="Jabbari K."/>
            <person name="Kuo A."/>
            <person name="Maheswari U."/>
            <person name="Martens C."/>
            <person name="Maumus F."/>
            <person name="Otillar R.P."/>
            <person name="Rayko E."/>
            <person name="Salamov A."/>
            <person name="Vandepoele K."/>
            <person name="Beszteri B."/>
            <person name="Gruber A."/>
            <person name="Heijde M."/>
            <person name="Katinka M."/>
            <person name="Mock T."/>
            <person name="Valentin K."/>
            <person name="Verret F."/>
            <person name="Berges J.A."/>
            <person name="Brownlee C."/>
            <person name="Cadoret J.P."/>
            <person name="Chiovitti A."/>
            <person name="Choi C.J."/>
            <person name="Coesel S."/>
            <person name="De Martino A."/>
            <person name="Detter J.C."/>
            <person name="Durkin C."/>
            <person name="Falciatore A."/>
            <person name="Fournet J."/>
            <person name="Haruta M."/>
            <person name="Huysman M.J."/>
            <person name="Jenkins B.D."/>
            <person name="Jiroutova K."/>
            <person name="Jorgensen R.E."/>
            <person name="Joubert Y."/>
            <person name="Kaplan A."/>
            <person name="Kroger N."/>
            <person name="Kroth P.G."/>
            <person name="La Roche J."/>
            <person name="Lindquist E."/>
            <person name="Lommer M."/>
            <person name="Martin-Jezequel V."/>
            <person name="Lopez P.J."/>
            <person name="Lucas S."/>
            <person name="Mangogna M."/>
            <person name="McGinnis K."/>
            <person name="Medlin L.K."/>
            <person name="Montsant A."/>
            <person name="Oudot-Le Secq M.P."/>
            <person name="Napoli C."/>
            <person name="Obornik M."/>
            <person name="Parker M.S."/>
            <person name="Petit J.L."/>
            <person name="Porcel B.M."/>
            <person name="Poulsen N."/>
            <person name="Robison M."/>
            <person name="Rychlewski L."/>
            <person name="Rynearson T.A."/>
            <person name="Schmutz J."/>
            <person name="Shapiro H."/>
            <person name="Siaut M."/>
            <person name="Stanley M."/>
            <person name="Sussman M.R."/>
            <person name="Taylor A.R."/>
            <person name="Vardi A."/>
            <person name="von Dassow P."/>
            <person name="Vyverman W."/>
            <person name="Willis A."/>
            <person name="Wyrwicz L.S."/>
            <person name="Rokhsar D.S."/>
            <person name="Weissenbach J."/>
            <person name="Armbrust E.V."/>
            <person name="Green B.R."/>
            <person name="Van de Peer Y."/>
            <person name="Grigoriev I.V."/>
        </authorList>
    </citation>
    <scope>NUCLEOTIDE SEQUENCE [LARGE SCALE GENOMIC DNA]</scope>
    <source>
        <strain evidence="9 10">CCMP1335</strain>
    </source>
</reference>
<dbReference type="NCBIfam" id="TIGR01172">
    <property type="entry name" value="cysE"/>
    <property type="match status" value="1"/>
</dbReference>
<dbReference type="InterPro" id="IPR010493">
    <property type="entry name" value="Ser_AcTrfase_N"/>
</dbReference>
<accession>B8CCN4</accession>
<evidence type="ECO:0000256" key="6">
    <source>
        <dbReference type="ARBA" id="ARBA00023315"/>
    </source>
</evidence>
<dbReference type="InterPro" id="IPR042122">
    <property type="entry name" value="Ser_AcTrfase_N_sf"/>
</dbReference>
<dbReference type="GO" id="GO:0005829">
    <property type="term" value="C:cytosol"/>
    <property type="evidence" value="ECO:0000318"/>
    <property type="project" value="GO_Central"/>
</dbReference>
<dbReference type="InterPro" id="IPR005881">
    <property type="entry name" value="Ser_O-AcTrfase"/>
</dbReference>
<evidence type="ECO:0000256" key="2">
    <source>
        <dbReference type="ARBA" id="ARBA00007274"/>
    </source>
</evidence>
<dbReference type="AlphaFoldDB" id="B8CCN4"/>
<evidence type="ECO:0000256" key="4">
    <source>
        <dbReference type="ARBA" id="ARBA00022605"/>
    </source>
</evidence>
<dbReference type="EC" id="2.3.1.30" evidence="3"/>
<sequence length="603" mass="65937">MDNTKKYLQAVLLTAPMLMALAFTPSISTVMSVHQYSSNQCDGFLPPSRARIRHYSSPRQRCCYQPTLLHHYKSSDDSHKNSTTPSTWQSSLKDLVSQIDSKPSTDDEQPQSRMDLVPQIDAKSSQEDQEHRRPKYQLGLGKNRPLKSSNASMSTADVDVQSKQPDSSPSENKDESDVASAPFQYWNAPQPVAKPITPQHLNKTSRQRYDMGMGKHAPLGETTNRRGNTVTKQHLLTTGDEESARLTKAVWDKGHFHKDGASSLENGSVVVQKSSLPIASPDPIANSAEDVHIGDDSQSTGVTNYQQIDLSIPPSVYSLRCNNETASSQPVDLVWDLMRHEAQIEAQREPLLVSFLYSTILNHPTLEAALAFHLANRLESSAMLSTQVMELVREALDGDEEFQRNLRADIMAVRDRDPACTCLPDVFLYFKGFHALQSYRVSNYLWRSGRRVLAHYLQSQVSQTFQIDIHPNATIGSGVMLDHGTGIVIGETAHLGHNCSVLHHVTLGGSGKKGVDRHPKIGNGVLLGAGASVLGNIHIGDGCQVGAGTLVVEDLPPRSVAVGVPAKIIGRFVDVTAQPSLGMNQLGSKEADEGIVTFGMDGI</sequence>
<evidence type="ECO:0000256" key="7">
    <source>
        <dbReference type="SAM" id="MobiDB-lite"/>
    </source>
</evidence>
<proteinExistence type="inferred from homology"/>
<dbReference type="RefSeq" id="XP_002293799.1">
    <property type="nucleotide sequence ID" value="XM_002293763.1"/>
</dbReference>
<dbReference type="HOGENOM" id="CLU_051638_0_0_1"/>
<dbReference type="InterPro" id="IPR045304">
    <property type="entry name" value="LbH_SAT"/>
</dbReference>
<keyword evidence="6" id="KW-0012">Acyltransferase</keyword>
<dbReference type="UniPathway" id="UPA00136">
    <property type="reaction ID" value="UER00199"/>
</dbReference>
<dbReference type="Gene3D" id="2.160.10.10">
    <property type="entry name" value="Hexapeptide repeat proteins"/>
    <property type="match status" value="1"/>
</dbReference>
<dbReference type="EMBL" id="CM000649">
    <property type="protein sequence ID" value="EED88808.1"/>
    <property type="molecule type" value="Genomic_DNA"/>
</dbReference>
<dbReference type="STRING" id="35128.B8CCN4"/>
<dbReference type="SMR" id="B8CCN4"/>
<comment type="similarity">
    <text evidence="2">Belongs to the transferase hexapeptide repeat family.</text>
</comment>
<keyword evidence="4" id="KW-0028">Amino-acid biosynthesis</keyword>
<dbReference type="SMART" id="SM00971">
    <property type="entry name" value="SATase_N"/>
    <property type="match status" value="1"/>
</dbReference>
<dbReference type="KEGG" id="tps:THAPSDRAFT_270332"/>
<dbReference type="Proteomes" id="UP000001449">
    <property type="component" value="Chromosome 14"/>
</dbReference>
<organism evidence="9 10">
    <name type="scientific">Thalassiosira pseudonana</name>
    <name type="common">Marine diatom</name>
    <name type="synonym">Cyclotella nana</name>
    <dbReference type="NCBI Taxonomy" id="35128"/>
    <lineage>
        <taxon>Eukaryota</taxon>
        <taxon>Sar</taxon>
        <taxon>Stramenopiles</taxon>
        <taxon>Ochrophyta</taxon>
        <taxon>Bacillariophyta</taxon>
        <taxon>Coscinodiscophyceae</taxon>
        <taxon>Thalassiosirophycidae</taxon>
        <taxon>Thalassiosirales</taxon>
        <taxon>Thalassiosiraceae</taxon>
        <taxon>Thalassiosira</taxon>
    </lineage>
</organism>
<comment type="pathway">
    <text evidence="1">Amino-acid biosynthesis; L-cysteine biosynthesis; L-cysteine from L-serine: step 1/2.</text>
</comment>
<evidence type="ECO:0000256" key="1">
    <source>
        <dbReference type="ARBA" id="ARBA00004876"/>
    </source>
</evidence>
<evidence type="ECO:0000313" key="9">
    <source>
        <dbReference type="EMBL" id="EED88808.1"/>
    </source>
</evidence>
<feature type="domain" description="Serine acetyltransferase N-terminal" evidence="8">
    <location>
        <begin position="334"/>
        <end position="438"/>
    </location>
</feature>
<dbReference type="PANTHER" id="PTHR42811">
    <property type="entry name" value="SERINE ACETYLTRANSFERASE"/>
    <property type="match status" value="1"/>
</dbReference>
<evidence type="ECO:0000256" key="5">
    <source>
        <dbReference type="ARBA" id="ARBA00022679"/>
    </source>
</evidence>
<dbReference type="eggNOG" id="KOG4750">
    <property type="taxonomic scope" value="Eukaryota"/>
</dbReference>
<feature type="region of interest" description="Disordered" evidence="7">
    <location>
        <begin position="120"/>
        <end position="178"/>
    </location>
</feature>
<gene>
    <name evidence="9" type="ORF">THAPSDRAFT_270332</name>
</gene>
<dbReference type="CDD" id="cd03354">
    <property type="entry name" value="LbH_SAT"/>
    <property type="match status" value="1"/>
</dbReference>